<dbReference type="SUPFAM" id="SSF55347">
    <property type="entry name" value="Glyceraldehyde-3-phosphate dehydrogenase-like, C-terminal domain"/>
    <property type="match status" value="1"/>
</dbReference>
<evidence type="ECO:0000313" key="3">
    <source>
        <dbReference type="EMBL" id="WWD79966.1"/>
    </source>
</evidence>
<keyword evidence="4" id="KW-1185">Reference proteome</keyword>
<accession>A0A5C7FBC8</accession>
<name>A0A5C7FBC8_9BACI</name>
<dbReference type="GO" id="GO:0000166">
    <property type="term" value="F:nucleotide binding"/>
    <property type="evidence" value="ECO:0007669"/>
    <property type="project" value="InterPro"/>
</dbReference>
<evidence type="ECO:0000259" key="2">
    <source>
        <dbReference type="Pfam" id="PF22725"/>
    </source>
</evidence>
<dbReference type="Gene3D" id="3.40.50.720">
    <property type="entry name" value="NAD(P)-binding Rossmann-like Domain"/>
    <property type="match status" value="1"/>
</dbReference>
<dbReference type="Proteomes" id="UP000321816">
    <property type="component" value="Chromosome"/>
</dbReference>
<dbReference type="InterPro" id="IPR036291">
    <property type="entry name" value="NAD(P)-bd_dom_sf"/>
</dbReference>
<dbReference type="PANTHER" id="PTHR43249">
    <property type="entry name" value="UDP-N-ACETYL-2-AMINO-2-DEOXY-D-GLUCURONATE OXIDASE"/>
    <property type="match status" value="1"/>
</dbReference>
<feature type="domain" description="Gfo/Idh/MocA-like oxidoreductase N-terminal" evidence="1">
    <location>
        <begin position="3"/>
        <end position="122"/>
    </location>
</feature>
<dbReference type="KEGG" id="ahal:FTX54_016475"/>
<dbReference type="Pfam" id="PF22725">
    <property type="entry name" value="GFO_IDH_MocA_C3"/>
    <property type="match status" value="1"/>
</dbReference>
<dbReference type="EMBL" id="CP144914">
    <property type="protein sequence ID" value="WWD79966.1"/>
    <property type="molecule type" value="Genomic_DNA"/>
</dbReference>
<reference evidence="3 4" key="1">
    <citation type="submission" date="2024-01" db="EMBL/GenBank/DDBJ databases">
        <title>Complete Genome Sequence of Alkalicoccus halolimnae BZ-SZ-XJ29T, a Moderately Halophilic Bacterium Isolated from a Salt Lake.</title>
        <authorList>
            <person name="Zhao B."/>
        </authorList>
    </citation>
    <scope>NUCLEOTIDE SEQUENCE [LARGE SCALE GENOMIC DNA]</scope>
    <source>
        <strain evidence="3 4">BZ-SZ-XJ29</strain>
    </source>
</reference>
<evidence type="ECO:0000259" key="1">
    <source>
        <dbReference type="Pfam" id="PF01408"/>
    </source>
</evidence>
<dbReference type="Pfam" id="PF01408">
    <property type="entry name" value="GFO_IDH_MocA"/>
    <property type="match status" value="1"/>
</dbReference>
<dbReference type="InterPro" id="IPR055170">
    <property type="entry name" value="GFO_IDH_MocA-like_dom"/>
</dbReference>
<dbReference type="SUPFAM" id="SSF51735">
    <property type="entry name" value="NAD(P)-binding Rossmann-fold domains"/>
    <property type="match status" value="1"/>
</dbReference>
<dbReference type="AlphaFoldDB" id="A0A5C7FBC8"/>
<dbReference type="PANTHER" id="PTHR43249:SF1">
    <property type="entry name" value="D-GLUCOSIDE 3-DEHYDROGENASE"/>
    <property type="match status" value="1"/>
</dbReference>
<dbReference type="OrthoDB" id="9815825at2"/>
<sequence>MTLRIGMIGTGGFSRKHAGHLTAMDGVKVQAICGTKLEKAEKMAVDFEGAAAYSEVKEMLDKERLDAVYICVPPMAHGEIELDLIDRRIPFLVEKPLGVDKGTVERIHERLKQQPLITSVGYHFRYAPSAEVLKTHLGDATIGLISGQWMGDMPEVPWWRKQEGSGGQFMEQTTHIVDLMRYIAGEVTEVYASYANRVNHKKFEGVTVADVGTVNLKLESGAVASLSNVCILPSGVDRVGMTVYTDQTIIDWQPEAVTVTGKEGTAAEALQKKDPYVLESEAFLHAVRTGDASGILSDYKDAYKTHLVTWAALTSAQTGSAVKLS</sequence>
<dbReference type="InterPro" id="IPR052515">
    <property type="entry name" value="Gfo/Idh/MocA_Oxidoreductase"/>
</dbReference>
<dbReference type="InterPro" id="IPR000683">
    <property type="entry name" value="Gfo/Idh/MocA-like_OxRdtase_N"/>
</dbReference>
<dbReference type="Gene3D" id="3.30.360.10">
    <property type="entry name" value="Dihydrodipicolinate Reductase, domain 2"/>
    <property type="match status" value="1"/>
</dbReference>
<proteinExistence type="predicted"/>
<dbReference type="RefSeq" id="WP_147802570.1">
    <property type="nucleotide sequence ID" value="NZ_CP144914.1"/>
</dbReference>
<feature type="domain" description="GFO/IDH/MocA-like oxidoreductase" evidence="2">
    <location>
        <begin position="145"/>
        <end position="238"/>
    </location>
</feature>
<protein>
    <submittedName>
        <fullName evidence="3">Gfo/Idh/MocA family oxidoreductase</fullName>
    </submittedName>
</protein>
<evidence type="ECO:0000313" key="4">
    <source>
        <dbReference type="Proteomes" id="UP000321816"/>
    </source>
</evidence>
<organism evidence="3 4">
    <name type="scientific">Alkalicoccus halolimnae</name>
    <dbReference type="NCBI Taxonomy" id="1667239"/>
    <lineage>
        <taxon>Bacteria</taxon>
        <taxon>Bacillati</taxon>
        <taxon>Bacillota</taxon>
        <taxon>Bacilli</taxon>
        <taxon>Bacillales</taxon>
        <taxon>Bacillaceae</taxon>
        <taxon>Alkalicoccus</taxon>
    </lineage>
</organism>
<gene>
    <name evidence="3" type="ORF">FTX54_016475</name>
</gene>